<protein>
    <recommendedName>
        <fullName evidence="4">DUF4235 domain-containing protein</fullName>
    </recommendedName>
</protein>
<sequence>MKDSDETKLRDLTDKVGTQLGTIDSKVNDMREQVENDPETVGDKLIKILIPAIAAMLIGQLFKMFWNKTTKNSEDDVDDDRQGIFMTILFSGLSAAISSAVQQFSGIGSAAFVKHRQKKRQL</sequence>
<gene>
    <name evidence="2" type="ORF">BAQU_1938</name>
</gene>
<dbReference type="Pfam" id="PF14019">
    <property type="entry name" value="DUF4235"/>
    <property type="match status" value="1"/>
</dbReference>
<dbReference type="OrthoDB" id="3240197at2"/>
<reference evidence="2 3" key="1">
    <citation type="journal article" date="2017" name="BMC Genomics">
        <title>Comparative genomic and phylogenomic analyses of the Bifidobacteriaceae family.</title>
        <authorList>
            <person name="Lugli G.A."/>
            <person name="Milani C."/>
            <person name="Turroni F."/>
            <person name="Duranti S."/>
            <person name="Mancabelli L."/>
            <person name="Mangifesta M."/>
            <person name="Ferrario C."/>
            <person name="Modesto M."/>
            <person name="Mattarelli P."/>
            <person name="Jiri K."/>
            <person name="van Sinderen D."/>
            <person name="Ventura M."/>
        </authorList>
    </citation>
    <scope>NUCLEOTIDE SEQUENCE [LARGE SCALE GENOMIC DNA]</scope>
    <source>
        <strain evidence="2 3">LMG 28769</strain>
    </source>
</reference>
<name>A0A261G0K6_9BIFI</name>
<dbReference type="EMBL" id="MWXA01000010">
    <property type="protein sequence ID" value="OZG64959.1"/>
    <property type="molecule type" value="Genomic_DNA"/>
</dbReference>
<organism evidence="2 3">
    <name type="scientific">Bifidobacterium aquikefiri</name>
    <dbReference type="NCBI Taxonomy" id="1653207"/>
    <lineage>
        <taxon>Bacteria</taxon>
        <taxon>Bacillati</taxon>
        <taxon>Actinomycetota</taxon>
        <taxon>Actinomycetes</taxon>
        <taxon>Bifidobacteriales</taxon>
        <taxon>Bifidobacteriaceae</taxon>
        <taxon>Bifidobacterium</taxon>
    </lineage>
</organism>
<evidence type="ECO:0000256" key="1">
    <source>
        <dbReference type="SAM" id="Phobius"/>
    </source>
</evidence>
<feature type="transmembrane region" description="Helical" evidence="1">
    <location>
        <begin position="86"/>
        <end position="113"/>
    </location>
</feature>
<accession>A0A261G0K6</accession>
<evidence type="ECO:0000313" key="2">
    <source>
        <dbReference type="EMBL" id="OZG64959.1"/>
    </source>
</evidence>
<dbReference type="GeneID" id="98296579"/>
<keyword evidence="3" id="KW-1185">Reference proteome</keyword>
<keyword evidence="1" id="KW-0812">Transmembrane</keyword>
<comment type="caution">
    <text evidence="2">The sequence shown here is derived from an EMBL/GenBank/DDBJ whole genome shotgun (WGS) entry which is preliminary data.</text>
</comment>
<proteinExistence type="predicted"/>
<dbReference type="Proteomes" id="UP000216451">
    <property type="component" value="Unassembled WGS sequence"/>
</dbReference>
<dbReference type="RefSeq" id="WP_158215699.1">
    <property type="nucleotide sequence ID" value="NZ_CALENZ010000049.1"/>
</dbReference>
<keyword evidence="1" id="KW-0472">Membrane</keyword>
<evidence type="ECO:0000313" key="3">
    <source>
        <dbReference type="Proteomes" id="UP000216451"/>
    </source>
</evidence>
<dbReference type="AlphaFoldDB" id="A0A261G0K6"/>
<evidence type="ECO:0008006" key="4">
    <source>
        <dbReference type="Google" id="ProtNLM"/>
    </source>
</evidence>
<dbReference type="InterPro" id="IPR025329">
    <property type="entry name" value="DUF4235"/>
</dbReference>
<keyword evidence="1" id="KW-1133">Transmembrane helix</keyword>
<feature type="transmembrane region" description="Helical" evidence="1">
    <location>
        <begin position="48"/>
        <end position="66"/>
    </location>
</feature>